<keyword evidence="3" id="KW-1185">Reference proteome</keyword>
<accession>A0A6A6R3W4</accession>
<dbReference type="Proteomes" id="UP000799750">
    <property type="component" value="Unassembled WGS sequence"/>
</dbReference>
<reference evidence="2" key="1">
    <citation type="journal article" date="2020" name="Stud. Mycol.">
        <title>101 Dothideomycetes genomes: a test case for predicting lifestyles and emergence of pathogens.</title>
        <authorList>
            <person name="Haridas S."/>
            <person name="Albert R."/>
            <person name="Binder M."/>
            <person name="Bloem J."/>
            <person name="Labutti K."/>
            <person name="Salamov A."/>
            <person name="Andreopoulos B."/>
            <person name="Baker S."/>
            <person name="Barry K."/>
            <person name="Bills G."/>
            <person name="Bluhm B."/>
            <person name="Cannon C."/>
            <person name="Castanera R."/>
            <person name="Culley D."/>
            <person name="Daum C."/>
            <person name="Ezra D."/>
            <person name="Gonzalez J."/>
            <person name="Henrissat B."/>
            <person name="Kuo A."/>
            <person name="Liang C."/>
            <person name="Lipzen A."/>
            <person name="Lutzoni F."/>
            <person name="Magnuson J."/>
            <person name="Mondo S."/>
            <person name="Nolan M."/>
            <person name="Ohm R."/>
            <person name="Pangilinan J."/>
            <person name="Park H.-J."/>
            <person name="Ramirez L."/>
            <person name="Alfaro M."/>
            <person name="Sun H."/>
            <person name="Tritt A."/>
            <person name="Yoshinaga Y."/>
            <person name="Zwiers L.-H."/>
            <person name="Turgeon B."/>
            <person name="Goodwin S."/>
            <person name="Spatafora J."/>
            <person name="Crous P."/>
            <person name="Grigoriev I."/>
        </authorList>
    </citation>
    <scope>NUCLEOTIDE SEQUENCE</scope>
    <source>
        <strain evidence="2">CBS 269.34</strain>
    </source>
</reference>
<dbReference type="EMBL" id="MU004185">
    <property type="protein sequence ID" value="KAF2498610.1"/>
    <property type="molecule type" value="Genomic_DNA"/>
</dbReference>
<sequence>MGGTTCPRAGRDPSTPRSWAGPQRGRDWAALTSLQDSLVARSVGELARAGSPHTRLPLNGWCQRPACLRGAEKQTSWTSTPLSGSQGLSRVKALLPGPASLPQVSTLLPDAAWVDLHQTANGLATAYRCTHWPGESGRPSSYVSGTVLEPSNHPPAMSNHAEAIIEPAPSGQLVSRAEDSDEIPRP</sequence>
<dbReference type="AlphaFoldDB" id="A0A6A6R3W4"/>
<gene>
    <name evidence="2" type="ORF">BU16DRAFT_558665</name>
</gene>
<evidence type="ECO:0000256" key="1">
    <source>
        <dbReference type="SAM" id="MobiDB-lite"/>
    </source>
</evidence>
<evidence type="ECO:0000313" key="3">
    <source>
        <dbReference type="Proteomes" id="UP000799750"/>
    </source>
</evidence>
<feature type="region of interest" description="Disordered" evidence="1">
    <location>
        <begin position="138"/>
        <end position="186"/>
    </location>
</feature>
<organism evidence="2 3">
    <name type="scientific">Lophium mytilinum</name>
    <dbReference type="NCBI Taxonomy" id="390894"/>
    <lineage>
        <taxon>Eukaryota</taxon>
        <taxon>Fungi</taxon>
        <taxon>Dikarya</taxon>
        <taxon>Ascomycota</taxon>
        <taxon>Pezizomycotina</taxon>
        <taxon>Dothideomycetes</taxon>
        <taxon>Pleosporomycetidae</taxon>
        <taxon>Mytilinidiales</taxon>
        <taxon>Mytilinidiaceae</taxon>
        <taxon>Lophium</taxon>
    </lineage>
</organism>
<dbReference type="OrthoDB" id="10668265at2759"/>
<feature type="compositionally biased region" description="Basic and acidic residues" evidence="1">
    <location>
        <begin position="176"/>
        <end position="186"/>
    </location>
</feature>
<name>A0A6A6R3W4_9PEZI</name>
<proteinExistence type="predicted"/>
<evidence type="ECO:0000313" key="2">
    <source>
        <dbReference type="EMBL" id="KAF2498610.1"/>
    </source>
</evidence>
<feature type="region of interest" description="Disordered" evidence="1">
    <location>
        <begin position="1"/>
        <end position="24"/>
    </location>
</feature>
<protein>
    <submittedName>
        <fullName evidence="2">Uncharacterized protein</fullName>
    </submittedName>
</protein>